<proteinExistence type="predicted"/>
<dbReference type="PANTHER" id="PTHR38111">
    <property type="entry name" value="ZN(2)-C6 FUNGAL-TYPE DOMAIN-CONTAINING PROTEIN-RELATED"/>
    <property type="match status" value="1"/>
</dbReference>
<dbReference type="Pfam" id="PF11951">
    <property type="entry name" value="Fungal_trans_2"/>
    <property type="match status" value="1"/>
</dbReference>
<dbReference type="CDD" id="cd00067">
    <property type="entry name" value="GAL4"/>
    <property type="match status" value="1"/>
</dbReference>
<keyword evidence="4" id="KW-1185">Reference proteome</keyword>
<organism evidence="3 4">
    <name type="scientific">Microthyrium microscopicum</name>
    <dbReference type="NCBI Taxonomy" id="703497"/>
    <lineage>
        <taxon>Eukaryota</taxon>
        <taxon>Fungi</taxon>
        <taxon>Dikarya</taxon>
        <taxon>Ascomycota</taxon>
        <taxon>Pezizomycotina</taxon>
        <taxon>Dothideomycetes</taxon>
        <taxon>Dothideomycetes incertae sedis</taxon>
        <taxon>Microthyriales</taxon>
        <taxon>Microthyriaceae</taxon>
        <taxon>Microthyrium</taxon>
    </lineage>
</organism>
<evidence type="ECO:0000256" key="1">
    <source>
        <dbReference type="ARBA" id="ARBA00023242"/>
    </source>
</evidence>
<accession>A0A6A6U467</accession>
<dbReference type="AlphaFoldDB" id="A0A6A6U467"/>
<dbReference type="PROSITE" id="PS00463">
    <property type="entry name" value="ZN2_CY6_FUNGAL_1"/>
    <property type="match status" value="1"/>
</dbReference>
<dbReference type="SUPFAM" id="SSF57701">
    <property type="entry name" value="Zn2/Cys6 DNA-binding domain"/>
    <property type="match status" value="1"/>
</dbReference>
<dbReference type="Pfam" id="PF00172">
    <property type="entry name" value="Zn_clus"/>
    <property type="match status" value="1"/>
</dbReference>
<name>A0A6A6U467_9PEZI</name>
<dbReference type="EMBL" id="MU004240">
    <property type="protein sequence ID" value="KAF2665744.1"/>
    <property type="molecule type" value="Genomic_DNA"/>
</dbReference>
<evidence type="ECO:0000313" key="3">
    <source>
        <dbReference type="EMBL" id="KAF2665744.1"/>
    </source>
</evidence>
<dbReference type="GO" id="GO:0008270">
    <property type="term" value="F:zinc ion binding"/>
    <property type="evidence" value="ECO:0007669"/>
    <property type="project" value="InterPro"/>
</dbReference>
<dbReference type="OrthoDB" id="5126878at2759"/>
<dbReference type="Gene3D" id="4.10.240.10">
    <property type="entry name" value="Zn(2)-C6 fungal-type DNA-binding domain"/>
    <property type="match status" value="1"/>
</dbReference>
<sequence>MVGVAGKSQACHDCKRRRIKCDYRKPTCERCERANIVCRGYAKSLVFINRTQDSRHITAASVLAKAKSQHGSDLPKVSSYDEDIRLLSGQISSSSYSPTLFRFHAMEVIKKLYLPQKPQGSHNYGMNHMAYILALHMQCEALDFALFAFCLVQVHITQSGRVTFEEALQNYNIALQKLLLLLRDEKAGHNDETLAAIVVLSTCELFIYPNDHGWRAHADGVSHMLRVRVLSQPPTKAWQDLCSRLHVLCVILGLTRSRTPLLANSEWCKVMQKSPNRNKFDELIKIVSDTPSLLEEAVAIRSMTSRKNITARASVVLRSLVSIVQTLFSWQAEFRAVSEKPTYWAVPSVKFFSSNTTHGKIPGVLLSASLAPICYALLLSALFSKTVPVSRLLLPRVQLLSLSRYGGSMPFVLPVQSKLRFLFTNEAQVLHNPSDDSYQNQLFPFTLEFESLNSAILFVLSWAVMVQALDNIILLYNEVYPAGNPSIKDVLNLDHQNTPATTPESTESVVAPTLQLDSIEAIISEADKFARYLCQSIEFCHRVECGTLGPQCTYYAQFVIRRHYQQLSRYERELSWCLNIVNMRGPGSRCGINLMSFED</sequence>
<dbReference type="InterPro" id="IPR021858">
    <property type="entry name" value="Fun_TF"/>
</dbReference>
<dbReference type="InterPro" id="IPR053178">
    <property type="entry name" value="Osmoadaptation_assoc"/>
</dbReference>
<evidence type="ECO:0000259" key="2">
    <source>
        <dbReference type="PROSITE" id="PS50048"/>
    </source>
</evidence>
<keyword evidence="1" id="KW-0539">Nucleus</keyword>
<dbReference type="InterPro" id="IPR036864">
    <property type="entry name" value="Zn2-C6_fun-type_DNA-bd_sf"/>
</dbReference>
<dbReference type="PROSITE" id="PS50048">
    <property type="entry name" value="ZN2_CY6_FUNGAL_2"/>
    <property type="match status" value="1"/>
</dbReference>
<evidence type="ECO:0000313" key="4">
    <source>
        <dbReference type="Proteomes" id="UP000799302"/>
    </source>
</evidence>
<feature type="domain" description="Zn(2)-C6 fungal-type" evidence="2">
    <location>
        <begin position="10"/>
        <end position="38"/>
    </location>
</feature>
<dbReference type="Proteomes" id="UP000799302">
    <property type="component" value="Unassembled WGS sequence"/>
</dbReference>
<dbReference type="GO" id="GO:0000981">
    <property type="term" value="F:DNA-binding transcription factor activity, RNA polymerase II-specific"/>
    <property type="evidence" value="ECO:0007669"/>
    <property type="project" value="InterPro"/>
</dbReference>
<reference evidence="3" key="1">
    <citation type="journal article" date="2020" name="Stud. Mycol.">
        <title>101 Dothideomycetes genomes: a test case for predicting lifestyles and emergence of pathogens.</title>
        <authorList>
            <person name="Haridas S."/>
            <person name="Albert R."/>
            <person name="Binder M."/>
            <person name="Bloem J."/>
            <person name="Labutti K."/>
            <person name="Salamov A."/>
            <person name="Andreopoulos B."/>
            <person name="Baker S."/>
            <person name="Barry K."/>
            <person name="Bills G."/>
            <person name="Bluhm B."/>
            <person name="Cannon C."/>
            <person name="Castanera R."/>
            <person name="Culley D."/>
            <person name="Daum C."/>
            <person name="Ezra D."/>
            <person name="Gonzalez J."/>
            <person name="Henrissat B."/>
            <person name="Kuo A."/>
            <person name="Liang C."/>
            <person name="Lipzen A."/>
            <person name="Lutzoni F."/>
            <person name="Magnuson J."/>
            <person name="Mondo S."/>
            <person name="Nolan M."/>
            <person name="Ohm R."/>
            <person name="Pangilinan J."/>
            <person name="Park H.-J."/>
            <person name="Ramirez L."/>
            <person name="Alfaro M."/>
            <person name="Sun H."/>
            <person name="Tritt A."/>
            <person name="Yoshinaga Y."/>
            <person name="Zwiers L.-H."/>
            <person name="Turgeon B."/>
            <person name="Goodwin S."/>
            <person name="Spatafora J."/>
            <person name="Crous P."/>
            <person name="Grigoriev I."/>
        </authorList>
    </citation>
    <scope>NUCLEOTIDE SEQUENCE</scope>
    <source>
        <strain evidence="3">CBS 115976</strain>
    </source>
</reference>
<protein>
    <recommendedName>
        <fullName evidence="2">Zn(2)-C6 fungal-type domain-containing protein</fullName>
    </recommendedName>
</protein>
<dbReference type="InterPro" id="IPR001138">
    <property type="entry name" value="Zn2Cys6_DnaBD"/>
</dbReference>
<gene>
    <name evidence="3" type="ORF">BT63DRAFT_428692</name>
</gene>
<dbReference type="SMART" id="SM00066">
    <property type="entry name" value="GAL4"/>
    <property type="match status" value="1"/>
</dbReference>